<organism evidence="1 2">
    <name type="scientific">Leuconostoc fallax</name>
    <dbReference type="NCBI Taxonomy" id="1251"/>
    <lineage>
        <taxon>Bacteria</taxon>
        <taxon>Bacillati</taxon>
        <taxon>Bacillota</taxon>
        <taxon>Bacilli</taxon>
        <taxon>Lactobacillales</taxon>
        <taxon>Lactobacillaceae</taxon>
        <taxon>Leuconostoc</taxon>
    </lineage>
</organism>
<evidence type="ECO:0000313" key="1">
    <source>
        <dbReference type="EMBL" id="TDG67525.1"/>
    </source>
</evidence>
<dbReference type="STRING" id="907931.GCA_000165675_01468"/>
<dbReference type="EMBL" id="PUFI01000015">
    <property type="protein sequence ID" value="TDG67525.1"/>
    <property type="molecule type" value="Genomic_DNA"/>
</dbReference>
<sequence length="121" mass="13552">MDIATTNKILSFVRPVNVIVSETEPEGLSHLAYVDKYQFTDENFDTNSESFRNIPFNYTGEGVAPEEVIICKVDSPLDTLLKTLALVDITDIYQPAHLSVDGLRVYRNPDASSLGFSFKDF</sequence>
<reference evidence="1 2" key="1">
    <citation type="journal article" date="2019" name="Appl. Microbiol. Biotechnol.">
        <title>Uncovering carbohydrate metabolism through a genotype-phenotype association study of 56 lactic acid bacteria genomes.</title>
        <authorList>
            <person name="Buron-Moles G."/>
            <person name="Chailyan A."/>
            <person name="Dolejs I."/>
            <person name="Forster J."/>
            <person name="Miks M.H."/>
        </authorList>
    </citation>
    <scope>NUCLEOTIDE SEQUENCE [LARGE SCALE GENOMIC DNA]</scope>
    <source>
        <strain evidence="1 2">ATCC 700006</strain>
    </source>
</reference>
<keyword evidence="2" id="KW-1185">Reference proteome</keyword>
<gene>
    <name evidence="1" type="ORF">C5L23_001324</name>
</gene>
<proteinExistence type="predicted"/>
<dbReference type="RefSeq" id="WP_010007124.1">
    <property type="nucleotide sequence ID" value="NZ_JAGYGP010000001.1"/>
</dbReference>
<name>A0A4R5N6U7_9LACO</name>
<dbReference type="Proteomes" id="UP000295681">
    <property type="component" value="Unassembled WGS sequence"/>
</dbReference>
<dbReference type="AlphaFoldDB" id="A0A4R5N6U7"/>
<accession>A0A4R5N6U7</accession>
<evidence type="ECO:0000313" key="2">
    <source>
        <dbReference type="Proteomes" id="UP000295681"/>
    </source>
</evidence>
<comment type="caution">
    <text evidence="1">The sequence shown here is derived from an EMBL/GenBank/DDBJ whole genome shotgun (WGS) entry which is preliminary data.</text>
</comment>
<protein>
    <submittedName>
        <fullName evidence="1">Uncharacterized protein</fullName>
    </submittedName>
</protein>